<dbReference type="PRINTS" id="PR00598">
    <property type="entry name" value="HTHMARR"/>
</dbReference>
<dbReference type="Pfam" id="PF01047">
    <property type="entry name" value="MarR"/>
    <property type="match status" value="1"/>
</dbReference>
<reference evidence="2 3" key="1">
    <citation type="submission" date="2019-03" db="EMBL/GenBank/DDBJ databases">
        <title>Genomic Encyclopedia of Type Strains, Phase IV (KMG-IV): sequencing the most valuable type-strain genomes for metagenomic binning, comparative biology and taxonomic classification.</title>
        <authorList>
            <person name="Goeker M."/>
        </authorList>
    </citation>
    <scope>NUCLEOTIDE SEQUENCE [LARGE SCALE GENOMIC DNA]</scope>
    <source>
        <strain evidence="2 3">LX-B</strain>
    </source>
</reference>
<dbReference type="EMBL" id="SLUN01000020">
    <property type="protein sequence ID" value="TCL63793.1"/>
    <property type="molecule type" value="Genomic_DNA"/>
</dbReference>
<feature type="domain" description="HTH marR-type" evidence="1">
    <location>
        <begin position="1"/>
        <end position="87"/>
    </location>
</feature>
<dbReference type="InterPro" id="IPR039422">
    <property type="entry name" value="MarR/SlyA-like"/>
</dbReference>
<dbReference type="GO" id="GO:0003700">
    <property type="term" value="F:DNA-binding transcription factor activity"/>
    <property type="evidence" value="ECO:0007669"/>
    <property type="project" value="InterPro"/>
</dbReference>
<sequence>MSVIAKALSLSKPYMTALVDKLLSEGLVSRIPDPQDRRVINITLTDHGREFLKEHKAFQETAIAEKIAELSGQELERLAGLARELKQLIIKLDSEVKQ</sequence>
<dbReference type="PANTHER" id="PTHR33164:SF96">
    <property type="entry name" value="MARR-FAMILY TRANSCRIPTIONAL REGULATOR"/>
    <property type="match status" value="1"/>
</dbReference>
<evidence type="ECO:0000259" key="1">
    <source>
        <dbReference type="PROSITE" id="PS50995"/>
    </source>
</evidence>
<dbReference type="InterPro" id="IPR000835">
    <property type="entry name" value="HTH_MarR-typ"/>
</dbReference>
<protein>
    <submittedName>
        <fullName evidence="2">MarR family protein</fullName>
    </submittedName>
</protein>
<dbReference type="SMART" id="SM00347">
    <property type="entry name" value="HTH_MARR"/>
    <property type="match status" value="1"/>
</dbReference>
<dbReference type="InterPro" id="IPR036388">
    <property type="entry name" value="WH-like_DNA-bd_sf"/>
</dbReference>
<gene>
    <name evidence="2" type="ORF">EDC14_102078</name>
</gene>
<dbReference type="PANTHER" id="PTHR33164">
    <property type="entry name" value="TRANSCRIPTIONAL REGULATOR, MARR FAMILY"/>
    <property type="match status" value="1"/>
</dbReference>
<proteinExistence type="predicted"/>
<dbReference type="Proteomes" id="UP000295008">
    <property type="component" value="Unassembled WGS sequence"/>
</dbReference>
<keyword evidence="3" id="KW-1185">Reference proteome</keyword>
<comment type="caution">
    <text evidence="2">The sequence shown here is derived from an EMBL/GenBank/DDBJ whole genome shotgun (WGS) entry which is preliminary data.</text>
</comment>
<dbReference type="SUPFAM" id="SSF46785">
    <property type="entry name" value="Winged helix' DNA-binding domain"/>
    <property type="match status" value="1"/>
</dbReference>
<dbReference type="Gene3D" id="1.10.10.10">
    <property type="entry name" value="Winged helix-like DNA-binding domain superfamily/Winged helix DNA-binding domain"/>
    <property type="match status" value="1"/>
</dbReference>
<name>A0A4R1RD75_HYDET</name>
<dbReference type="PROSITE" id="PS50995">
    <property type="entry name" value="HTH_MARR_2"/>
    <property type="match status" value="1"/>
</dbReference>
<accession>A0A4R1RD75</accession>
<dbReference type="GO" id="GO:0006950">
    <property type="term" value="P:response to stress"/>
    <property type="evidence" value="ECO:0007669"/>
    <property type="project" value="TreeGrafter"/>
</dbReference>
<evidence type="ECO:0000313" key="2">
    <source>
        <dbReference type="EMBL" id="TCL63793.1"/>
    </source>
</evidence>
<dbReference type="InterPro" id="IPR036390">
    <property type="entry name" value="WH_DNA-bd_sf"/>
</dbReference>
<organism evidence="2 3">
    <name type="scientific">Hydrogenispora ethanolica</name>
    <dbReference type="NCBI Taxonomy" id="1082276"/>
    <lineage>
        <taxon>Bacteria</taxon>
        <taxon>Bacillati</taxon>
        <taxon>Bacillota</taxon>
        <taxon>Hydrogenispora</taxon>
    </lineage>
</organism>
<evidence type="ECO:0000313" key="3">
    <source>
        <dbReference type="Proteomes" id="UP000295008"/>
    </source>
</evidence>
<dbReference type="AlphaFoldDB" id="A0A4R1RD75"/>